<evidence type="ECO:0000259" key="2">
    <source>
        <dbReference type="Pfam" id="PF01648"/>
    </source>
</evidence>
<organism evidence="3 4">
    <name type="scientific">Salinimicrobium catena</name>
    <dbReference type="NCBI Taxonomy" id="390640"/>
    <lineage>
        <taxon>Bacteria</taxon>
        <taxon>Pseudomonadati</taxon>
        <taxon>Bacteroidota</taxon>
        <taxon>Flavobacteriia</taxon>
        <taxon>Flavobacteriales</taxon>
        <taxon>Flavobacteriaceae</taxon>
        <taxon>Salinimicrobium</taxon>
    </lineage>
</organism>
<name>A0A1H5JGW2_9FLAO</name>
<dbReference type="Gene3D" id="3.90.470.20">
    <property type="entry name" value="4'-phosphopantetheinyl transferase domain"/>
    <property type="match status" value="2"/>
</dbReference>
<dbReference type="GO" id="GO:0000287">
    <property type="term" value="F:magnesium ion binding"/>
    <property type="evidence" value="ECO:0007669"/>
    <property type="project" value="InterPro"/>
</dbReference>
<dbReference type="InterPro" id="IPR008278">
    <property type="entry name" value="4-PPantetheinyl_Trfase_dom"/>
</dbReference>
<feature type="domain" description="4'-phosphopantetheinyl transferase" evidence="2">
    <location>
        <begin position="104"/>
        <end position="180"/>
    </location>
</feature>
<dbReference type="RefSeq" id="WP_093111795.1">
    <property type="nucleotide sequence ID" value="NZ_FNGG01000001.1"/>
</dbReference>
<protein>
    <submittedName>
        <fullName evidence="3">4'-phosphopantetheinyl transferase superfamily protein</fullName>
    </submittedName>
</protein>
<dbReference type="AlphaFoldDB" id="A0A1H5JGW2"/>
<sequence>MPLYKRITIDADTKVLIWKIEEPYEDLSRGIELTAHCKERVDGMKSDLHRRGFMSVRHLLAAEGYSDHDLYYDEQGKPHLKDDNHISITHSFTFSAIIIGKREVGIDIEKQREKILLIAHKFTPIEEYRTLANSDALVRKLTIVWGAKEAVYKIYATPKVSFLQHINITDFDFDDQRTTGKISFNGSVSWYDFDFLEFEGFTCVYAMPKEEKPITG</sequence>
<dbReference type="Proteomes" id="UP000199448">
    <property type="component" value="Unassembled WGS sequence"/>
</dbReference>
<dbReference type="STRING" id="390640.SAMN04488034_101732"/>
<accession>A0A1H5JGW2</accession>
<dbReference type="EMBL" id="FNUG01000001">
    <property type="protein sequence ID" value="SEE51756.1"/>
    <property type="molecule type" value="Genomic_DNA"/>
</dbReference>
<dbReference type="OrthoDB" id="1190494at2"/>
<keyword evidence="1 3" id="KW-0808">Transferase</keyword>
<dbReference type="GO" id="GO:0008897">
    <property type="term" value="F:holo-[acyl-carrier-protein] synthase activity"/>
    <property type="evidence" value="ECO:0007669"/>
    <property type="project" value="InterPro"/>
</dbReference>
<keyword evidence="4" id="KW-1185">Reference proteome</keyword>
<gene>
    <name evidence="3" type="ORF">SAMN04488034_101732</name>
</gene>
<dbReference type="InterPro" id="IPR037143">
    <property type="entry name" value="4-PPantetheinyl_Trfase_dom_sf"/>
</dbReference>
<evidence type="ECO:0000256" key="1">
    <source>
        <dbReference type="ARBA" id="ARBA00022679"/>
    </source>
</evidence>
<evidence type="ECO:0000313" key="4">
    <source>
        <dbReference type="Proteomes" id="UP000199448"/>
    </source>
</evidence>
<evidence type="ECO:0000313" key="3">
    <source>
        <dbReference type="EMBL" id="SEE51756.1"/>
    </source>
</evidence>
<dbReference type="Pfam" id="PF01648">
    <property type="entry name" value="ACPS"/>
    <property type="match status" value="1"/>
</dbReference>
<dbReference type="SUPFAM" id="SSF56214">
    <property type="entry name" value="4'-phosphopantetheinyl transferase"/>
    <property type="match status" value="2"/>
</dbReference>
<proteinExistence type="predicted"/>
<reference evidence="3 4" key="1">
    <citation type="submission" date="2016-10" db="EMBL/GenBank/DDBJ databases">
        <authorList>
            <person name="de Groot N.N."/>
        </authorList>
    </citation>
    <scope>NUCLEOTIDE SEQUENCE [LARGE SCALE GENOMIC DNA]</scope>
    <source>
        <strain evidence="3 4">DSM 23553</strain>
    </source>
</reference>